<sequence>MRSVEDKMSSLKSTYTLIKDHNNGTLVGSTGRLEWFEIPIGERAEILKKWGRVALSAECFAALGAVFEDDPCIEPVYGGVELGAAALTTQTAALEARSTGKKRSRANDIAETMHDVMDKAVRTMESIAQRDREALFLHQKEENEKTRALLRELFESRP</sequence>
<dbReference type="EMBL" id="NBNE01003986">
    <property type="protein sequence ID" value="OWZ06381.1"/>
    <property type="molecule type" value="Genomic_DNA"/>
</dbReference>
<reference evidence="2" key="1">
    <citation type="submission" date="2017-03" db="EMBL/GenBank/DDBJ databases">
        <title>Phytopthora megakarya and P. palmivora, two closely related causual agents of cacao black pod achieved similar genome size and gene model numbers by different mechanisms.</title>
        <authorList>
            <person name="Ali S."/>
            <person name="Shao J."/>
            <person name="Larry D.J."/>
            <person name="Kronmiller B."/>
            <person name="Shen D."/>
            <person name="Strem M.D."/>
            <person name="Melnick R.L."/>
            <person name="Guiltinan M.J."/>
            <person name="Tyler B.M."/>
            <person name="Meinhardt L.W."/>
            <person name="Bailey B.A."/>
        </authorList>
    </citation>
    <scope>NUCLEOTIDE SEQUENCE [LARGE SCALE GENOMIC DNA]</scope>
    <source>
        <strain evidence="2">zdho120</strain>
    </source>
</reference>
<dbReference type="OrthoDB" id="124293at2759"/>
<proteinExistence type="predicted"/>
<name>A0A225VLD2_9STRA</name>
<gene>
    <name evidence="1" type="ORF">PHMEG_00021369</name>
</gene>
<evidence type="ECO:0000313" key="1">
    <source>
        <dbReference type="EMBL" id="OWZ06381.1"/>
    </source>
</evidence>
<dbReference type="Proteomes" id="UP000198211">
    <property type="component" value="Unassembled WGS sequence"/>
</dbReference>
<evidence type="ECO:0000313" key="2">
    <source>
        <dbReference type="Proteomes" id="UP000198211"/>
    </source>
</evidence>
<protein>
    <submittedName>
        <fullName evidence="1">Uncharacterized protein</fullName>
    </submittedName>
</protein>
<keyword evidence="2" id="KW-1185">Reference proteome</keyword>
<dbReference type="AlphaFoldDB" id="A0A225VLD2"/>
<comment type="caution">
    <text evidence="1">The sequence shown here is derived from an EMBL/GenBank/DDBJ whole genome shotgun (WGS) entry which is preliminary data.</text>
</comment>
<organism evidence="1 2">
    <name type="scientific">Phytophthora megakarya</name>
    <dbReference type="NCBI Taxonomy" id="4795"/>
    <lineage>
        <taxon>Eukaryota</taxon>
        <taxon>Sar</taxon>
        <taxon>Stramenopiles</taxon>
        <taxon>Oomycota</taxon>
        <taxon>Peronosporomycetes</taxon>
        <taxon>Peronosporales</taxon>
        <taxon>Peronosporaceae</taxon>
        <taxon>Phytophthora</taxon>
    </lineage>
</organism>
<accession>A0A225VLD2</accession>